<organism evidence="3 4">
    <name type="scientific">Kaistella haifensis DSM 19056</name>
    <dbReference type="NCBI Taxonomy" id="1450526"/>
    <lineage>
        <taxon>Bacteria</taxon>
        <taxon>Pseudomonadati</taxon>
        <taxon>Bacteroidota</taxon>
        <taxon>Flavobacteriia</taxon>
        <taxon>Flavobacteriales</taxon>
        <taxon>Weeksellaceae</taxon>
        <taxon>Chryseobacterium group</taxon>
        <taxon>Kaistella</taxon>
    </lineage>
</organism>
<name>A0A246B6Y1_9FLAO</name>
<evidence type="ECO:0000259" key="2">
    <source>
        <dbReference type="Pfam" id="PF01939"/>
    </source>
</evidence>
<dbReference type="GO" id="GO:0003677">
    <property type="term" value="F:DNA binding"/>
    <property type="evidence" value="ECO:0007669"/>
    <property type="project" value="UniProtKB-KW"/>
</dbReference>
<gene>
    <name evidence="3" type="ORF">AP75_12835</name>
</gene>
<comment type="caution">
    <text evidence="3">The sequence shown here is derived from an EMBL/GenBank/DDBJ whole genome shotgun (WGS) entry which is preliminary data.</text>
</comment>
<sequence length="516" mass="60244">MAKQVEHHIRDWLVNHPEFIEKGLQVIDKEHYLPDSIGSNGFIDILCKDIYNNFVIIEIKRSDPAARQAFTEVFKYAELIQNNYNARNSEIRIIIVSTHWDQMIRAFSHLCFKSNFSLTGLQIFIDEESKTPVAKEEISPISSRTFSRKFMSSQIIYLFHDQDKRIKANKELSKKLQNANFPDYVTVDLNAPNKRGFYPYALSIAFQRFSKNEMLNFISLLKGEKHLDMTEDEFGTEGAYLFDLEQVFIISLEMREYIDSFESSSGEKFDSVVGVQNWEIESIKKHGIFNSDPRYTTELLLKELKGHDGNSSNKFVGFSESNQKKRIQEIYSECQYSLNHTPHWQSCVNFILSQMINSKEKYKIIIDIYNPDSIVAALYFALTKGNPEYLPKFLLIIDYPDIKRTEFYCGDIYSSGIKPKMTMFSSDNIDEISNEIFDFQIFPENEIIAKKMGLIYAIKETVFVDSIEISDKFIVLKKNTTEYVNKRYPSIEQYVISNQYEISTMIKNLGYVYKEF</sequence>
<dbReference type="EMBL" id="JASZ02000039">
    <property type="protein sequence ID" value="OWK97146.1"/>
    <property type="molecule type" value="Genomic_DNA"/>
</dbReference>
<dbReference type="InterPro" id="IPR002793">
    <property type="entry name" value="Endonuclease_NucS"/>
</dbReference>
<dbReference type="Pfam" id="PF01939">
    <property type="entry name" value="NucS_C"/>
    <property type="match status" value="1"/>
</dbReference>
<keyword evidence="1" id="KW-0238">DNA-binding</keyword>
<dbReference type="RefSeq" id="WP_088264916.1">
    <property type="nucleotide sequence ID" value="NZ_JASZ02000039.1"/>
</dbReference>
<dbReference type="InterPro" id="IPR048301">
    <property type="entry name" value="NucS_C"/>
</dbReference>
<dbReference type="PANTHER" id="PTHR38814">
    <property type="entry name" value="ENDONUCLEASE NUCS"/>
    <property type="match status" value="1"/>
</dbReference>
<dbReference type="PANTHER" id="PTHR38814:SF1">
    <property type="entry name" value="ENDONUCLEASE NUCS"/>
    <property type="match status" value="1"/>
</dbReference>
<accession>A0A246B6Y1</accession>
<evidence type="ECO:0000313" key="3">
    <source>
        <dbReference type="EMBL" id="OWK97146.1"/>
    </source>
</evidence>
<keyword evidence="4" id="KW-1185">Reference proteome</keyword>
<feature type="domain" description="Endonuclease NucS C-terminal" evidence="2">
    <location>
        <begin position="5"/>
        <end position="98"/>
    </location>
</feature>
<reference evidence="3 4" key="1">
    <citation type="submission" date="2014-01" db="EMBL/GenBank/DDBJ databases">
        <authorList>
            <consortium name="Genome Consortium for Active Teaching"/>
            <person name="Sontag T.C."/>
            <person name="Newman J.D."/>
        </authorList>
    </citation>
    <scope>NUCLEOTIDE SEQUENCE [LARGE SCALE GENOMIC DNA]</scope>
    <source>
        <strain evidence="3 4">DSM 19056</strain>
    </source>
</reference>
<dbReference type="GO" id="GO:0004519">
    <property type="term" value="F:endonuclease activity"/>
    <property type="evidence" value="ECO:0007669"/>
    <property type="project" value="InterPro"/>
</dbReference>
<dbReference type="Gene3D" id="3.40.1350.10">
    <property type="match status" value="1"/>
</dbReference>
<dbReference type="InterPro" id="IPR011856">
    <property type="entry name" value="tRNA_endonuc-like_dom_sf"/>
</dbReference>
<protein>
    <recommendedName>
        <fullName evidence="2">Endonuclease NucS C-terminal domain-containing protein</fullName>
    </recommendedName>
</protein>
<dbReference type="Proteomes" id="UP000197587">
    <property type="component" value="Unassembled WGS sequence"/>
</dbReference>
<dbReference type="AlphaFoldDB" id="A0A246B6Y1"/>
<proteinExistence type="predicted"/>
<evidence type="ECO:0000313" key="4">
    <source>
        <dbReference type="Proteomes" id="UP000197587"/>
    </source>
</evidence>
<reference evidence="3 4" key="2">
    <citation type="submission" date="2017-05" db="EMBL/GenBank/DDBJ databases">
        <title>Genome of Chryseobacterium haifense.</title>
        <authorList>
            <person name="Newman J.D."/>
        </authorList>
    </citation>
    <scope>NUCLEOTIDE SEQUENCE [LARGE SCALE GENOMIC DNA]</scope>
    <source>
        <strain evidence="3 4">DSM 19056</strain>
    </source>
</reference>
<evidence type="ECO:0000256" key="1">
    <source>
        <dbReference type="ARBA" id="ARBA00023125"/>
    </source>
</evidence>